<evidence type="ECO:0000256" key="1">
    <source>
        <dbReference type="ARBA" id="ARBA00006226"/>
    </source>
</evidence>
<comment type="caution">
    <text evidence="3">The sequence shown here is derived from an EMBL/GenBank/DDBJ whole genome shotgun (WGS) entry which is preliminary data.</text>
</comment>
<dbReference type="AlphaFoldDB" id="A0A7W7Z454"/>
<dbReference type="InterPro" id="IPR007712">
    <property type="entry name" value="RelE/ParE_toxin"/>
</dbReference>
<dbReference type="InterPro" id="IPR035093">
    <property type="entry name" value="RelE/ParE_toxin_dom_sf"/>
</dbReference>
<gene>
    <name evidence="3" type="ORF">HNR60_002450</name>
</gene>
<dbReference type="Gene3D" id="3.30.2310.20">
    <property type="entry name" value="RelE-like"/>
    <property type="match status" value="1"/>
</dbReference>
<evidence type="ECO:0000313" key="3">
    <source>
        <dbReference type="EMBL" id="MBB5047693.1"/>
    </source>
</evidence>
<dbReference type="Proteomes" id="UP000542353">
    <property type="component" value="Unassembled WGS sequence"/>
</dbReference>
<proteinExistence type="inferred from homology"/>
<evidence type="ECO:0000313" key="4">
    <source>
        <dbReference type="Proteomes" id="UP000542353"/>
    </source>
</evidence>
<accession>A0A7W7Z454</accession>
<organism evidence="3 4">
    <name type="scientific">Rhodopseudomonas rhenobacensis</name>
    <dbReference type="NCBI Taxonomy" id="87461"/>
    <lineage>
        <taxon>Bacteria</taxon>
        <taxon>Pseudomonadati</taxon>
        <taxon>Pseudomonadota</taxon>
        <taxon>Alphaproteobacteria</taxon>
        <taxon>Hyphomicrobiales</taxon>
        <taxon>Nitrobacteraceae</taxon>
        <taxon>Rhodopseudomonas</taxon>
    </lineage>
</organism>
<name>A0A7W7Z454_9BRAD</name>
<keyword evidence="2" id="KW-1277">Toxin-antitoxin system</keyword>
<sequence>MNVRWSKTALVELDEIFRYIAKRNRRAASSVVRRIEALTERLEQFPYSGRLTNETGARVVSVVRYPFVIFYAIDIPADEVVILHIRHTAQATALD</sequence>
<evidence type="ECO:0000256" key="2">
    <source>
        <dbReference type="ARBA" id="ARBA00022649"/>
    </source>
</evidence>
<dbReference type="EMBL" id="JACHIH010000013">
    <property type="protein sequence ID" value="MBB5047693.1"/>
    <property type="molecule type" value="Genomic_DNA"/>
</dbReference>
<dbReference type="RefSeq" id="WP_184257769.1">
    <property type="nucleotide sequence ID" value="NZ_JACHIH010000013.1"/>
</dbReference>
<dbReference type="InterPro" id="IPR051803">
    <property type="entry name" value="TA_system_RelE-like_toxin"/>
</dbReference>
<keyword evidence="4" id="KW-1185">Reference proteome</keyword>
<protein>
    <submittedName>
        <fullName evidence="3">Plasmid stabilization system protein ParE</fullName>
    </submittedName>
</protein>
<dbReference type="Pfam" id="PF05016">
    <property type="entry name" value="ParE_toxin"/>
    <property type="match status" value="1"/>
</dbReference>
<reference evidence="3 4" key="1">
    <citation type="submission" date="2020-08" db="EMBL/GenBank/DDBJ databases">
        <title>Genomic Encyclopedia of Type Strains, Phase IV (KMG-IV): sequencing the most valuable type-strain genomes for metagenomic binning, comparative biology and taxonomic classification.</title>
        <authorList>
            <person name="Goeker M."/>
        </authorList>
    </citation>
    <scope>NUCLEOTIDE SEQUENCE [LARGE SCALE GENOMIC DNA]</scope>
    <source>
        <strain evidence="3 4">DSM 12706</strain>
    </source>
</reference>
<dbReference type="PANTHER" id="PTHR33755">
    <property type="entry name" value="TOXIN PARE1-RELATED"/>
    <property type="match status" value="1"/>
</dbReference>
<comment type="similarity">
    <text evidence="1">Belongs to the RelE toxin family.</text>
</comment>